<dbReference type="Pfam" id="PF05977">
    <property type="entry name" value="MFS_3"/>
    <property type="match status" value="1"/>
</dbReference>
<feature type="transmembrane region" description="Helical" evidence="8">
    <location>
        <begin position="228"/>
        <end position="257"/>
    </location>
</feature>
<dbReference type="OrthoDB" id="9775268at2"/>
<evidence type="ECO:0000256" key="1">
    <source>
        <dbReference type="ARBA" id="ARBA00004651"/>
    </source>
</evidence>
<feature type="transmembrane region" description="Helical" evidence="8">
    <location>
        <begin position="269"/>
        <end position="288"/>
    </location>
</feature>
<feature type="region of interest" description="Disordered" evidence="7">
    <location>
        <begin position="417"/>
        <end position="445"/>
    </location>
</feature>
<gene>
    <name evidence="9" type="ORF">FRUB_06777</name>
</gene>
<keyword evidence="6 8" id="KW-0472">Membrane</keyword>
<evidence type="ECO:0000256" key="5">
    <source>
        <dbReference type="ARBA" id="ARBA00022989"/>
    </source>
</evidence>
<organism evidence="9 10">
    <name type="scientific">Fimbriiglobus ruber</name>
    <dbReference type="NCBI Taxonomy" id="1908690"/>
    <lineage>
        <taxon>Bacteria</taxon>
        <taxon>Pseudomonadati</taxon>
        <taxon>Planctomycetota</taxon>
        <taxon>Planctomycetia</taxon>
        <taxon>Gemmatales</taxon>
        <taxon>Gemmataceae</taxon>
        <taxon>Fimbriiglobus</taxon>
    </lineage>
</organism>
<evidence type="ECO:0000256" key="4">
    <source>
        <dbReference type="ARBA" id="ARBA00022692"/>
    </source>
</evidence>
<reference evidence="10" key="1">
    <citation type="submission" date="2017-06" db="EMBL/GenBank/DDBJ databases">
        <title>Genome analysis of Fimbriiglobus ruber SP5, the first member of the order Planctomycetales with confirmed chitinolytic capability.</title>
        <authorList>
            <person name="Ravin N.V."/>
            <person name="Rakitin A.L."/>
            <person name="Ivanova A.A."/>
            <person name="Beletsky A.V."/>
            <person name="Kulichevskaya I.S."/>
            <person name="Mardanov A.V."/>
            <person name="Dedysh S.N."/>
        </authorList>
    </citation>
    <scope>NUCLEOTIDE SEQUENCE [LARGE SCALE GENOMIC DNA]</scope>
    <source>
        <strain evidence="10">SP5</strain>
    </source>
</reference>
<evidence type="ECO:0000256" key="8">
    <source>
        <dbReference type="SAM" id="Phobius"/>
    </source>
</evidence>
<evidence type="ECO:0000313" key="9">
    <source>
        <dbReference type="EMBL" id="OWK37657.1"/>
    </source>
</evidence>
<feature type="transmembrane region" description="Helical" evidence="8">
    <location>
        <begin position="295"/>
        <end position="313"/>
    </location>
</feature>
<feature type="transmembrane region" description="Helical" evidence="8">
    <location>
        <begin position="118"/>
        <end position="135"/>
    </location>
</feature>
<evidence type="ECO:0000256" key="7">
    <source>
        <dbReference type="SAM" id="MobiDB-lite"/>
    </source>
</evidence>
<proteinExistence type="predicted"/>
<protein>
    <submittedName>
        <fullName evidence="9">MFS permease</fullName>
    </submittedName>
</protein>
<dbReference type="CDD" id="cd06173">
    <property type="entry name" value="MFS_MefA_like"/>
    <property type="match status" value="1"/>
</dbReference>
<keyword evidence="10" id="KW-1185">Reference proteome</keyword>
<dbReference type="Gene3D" id="1.20.1250.20">
    <property type="entry name" value="MFS general substrate transporter like domains"/>
    <property type="match status" value="1"/>
</dbReference>
<dbReference type="PANTHER" id="PTHR23513">
    <property type="entry name" value="INTEGRAL MEMBRANE EFFLUX PROTEIN-RELATED"/>
    <property type="match status" value="1"/>
</dbReference>
<dbReference type="RefSeq" id="WP_088257527.1">
    <property type="nucleotide sequence ID" value="NZ_NIDE01000014.1"/>
</dbReference>
<dbReference type="EMBL" id="NIDE01000014">
    <property type="protein sequence ID" value="OWK37657.1"/>
    <property type="molecule type" value="Genomic_DNA"/>
</dbReference>
<evidence type="ECO:0000256" key="6">
    <source>
        <dbReference type="ARBA" id="ARBA00023136"/>
    </source>
</evidence>
<accession>A0A225DN97</accession>
<comment type="caution">
    <text evidence="9">The sequence shown here is derived from an EMBL/GenBank/DDBJ whole genome shotgun (WGS) entry which is preliminary data.</text>
</comment>
<sequence length="445" mass="46054">MPGADSPPLPAAPTYKSRAFAWFWWARVLSTLAVQAESATIGWQVYTIARDTRTVEESAFLVGMVGLAQFVPLFALTFLAGATADRCDRRAILLVCTGVEIVCAVVLATFSLDPNPSLAPVFVVAVLFGASRAFLSPASGAMGPMLVSRDALPRAISRNSLGDQIGAVIGPWVGGVLCAVSPAAAYGGSAALYALAVVALLAVRANTRPEHQPGSRLELIREGIVYVWTNKVVLGAISLDLFTVLLGGATALLPVYASDVLQVGADGFGILRSGPAVGAAVMACALAWRPLRHRAGRWMFAGVAAFGAATLVFAVSESLVVSVVALATLGAADMISVYVRQSLVQVVTPDAMRGRVSAVSGLFIGASAELGEFETGVAARILGPVGAAIFGGIGSLAVAGAWFWMFPSLRKADRLDGTETCKSEQGESQEGPQKGTKSESVAIVS</sequence>
<dbReference type="InterPro" id="IPR010290">
    <property type="entry name" value="TM_effector"/>
</dbReference>
<comment type="subcellular location">
    <subcellularLocation>
        <location evidence="1">Cell membrane</location>
        <topology evidence="1">Multi-pass membrane protein</topology>
    </subcellularLocation>
</comment>
<name>A0A225DN97_9BACT</name>
<keyword evidence="5 8" id="KW-1133">Transmembrane helix</keyword>
<keyword evidence="3" id="KW-1003">Cell membrane</keyword>
<evidence type="ECO:0000256" key="2">
    <source>
        <dbReference type="ARBA" id="ARBA00022448"/>
    </source>
</evidence>
<dbReference type="SUPFAM" id="SSF103473">
    <property type="entry name" value="MFS general substrate transporter"/>
    <property type="match status" value="1"/>
</dbReference>
<feature type="transmembrane region" description="Helical" evidence="8">
    <location>
        <begin position="190"/>
        <end position="207"/>
    </location>
</feature>
<dbReference type="PANTHER" id="PTHR23513:SF9">
    <property type="entry name" value="ENTEROBACTIN EXPORTER ENTS"/>
    <property type="match status" value="1"/>
</dbReference>
<keyword evidence="2" id="KW-0813">Transport</keyword>
<evidence type="ECO:0000313" key="10">
    <source>
        <dbReference type="Proteomes" id="UP000214646"/>
    </source>
</evidence>
<dbReference type="GO" id="GO:0005886">
    <property type="term" value="C:plasma membrane"/>
    <property type="evidence" value="ECO:0007669"/>
    <property type="project" value="UniProtKB-SubCell"/>
</dbReference>
<feature type="transmembrane region" description="Helical" evidence="8">
    <location>
        <begin position="381"/>
        <end position="404"/>
    </location>
</feature>
<feature type="transmembrane region" description="Helical" evidence="8">
    <location>
        <begin position="91"/>
        <end position="112"/>
    </location>
</feature>
<evidence type="ECO:0000256" key="3">
    <source>
        <dbReference type="ARBA" id="ARBA00022475"/>
    </source>
</evidence>
<dbReference type="AlphaFoldDB" id="A0A225DN97"/>
<feature type="transmembrane region" description="Helical" evidence="8">
    <location>
        <begin position="59"/>
        <end position="79"/>
    </location>
</feature>
<dbReference type="Proteomes" id="UP000214646">
    <property type="component" value="Unassembled WGS sequence"/>
</dbReference>
<dbReference type="InterPro" id="IPR036259">
    <property type="entry name" value="MFS_trans_sf"/>
</dbReference>
<keyword evidence="4 8" id="KW-0812">Transmembrane</keyword>